<feature type="region of interest" description="Disordered" evidence="4">
    <location>
        <begin position="215"/>
        <end position="256"/>
    </location>
</feature>
<dbReference type="GO" id="GO:0070286">
    <property type="term" value="P:axonemal dynein complex assembly"/>
    <property type="evidence" value="ECO:0007669"/>
    <property type="project" value="UniProtKB-UniRule"/>
</dbReference>
<dbReference type="HAMAP" id="MF_03069">
    <property type="entry name" value="Kintoun"/>
    <property type="match status" value="1"/>
</dbReference>
<feature type="region of interest" description="Disordered" evidence="4">
    <location>
        <begin position="603"/>
        <end position="622"/>
    </location>
</feature>
<dbReference type="GeneID" id="117216621"/>
<feature type="compositionally biased region" description="Basic and acidic residues" evidence="4">
    <location>
        <begin position="743"/>
        <end position="761"/>
    </location>
</feature>
<keyword evidence="7" id="KW-1185">Reference proteome</keyword>
<dbReference type="InterPro" id="IPR041442">
    <property type="entry name" value="PIH1D1/2/3_CS-like"/>
</dbReference>
<accession>A0A6P8NDY6</accession>
<gene>
    <name evidence="8" type="primary">LOC117216621</name>
</gene>
<dbReference type="GO" id="GO:0060285">
    <property type="term" value="P:cilium-dependent cell motility"/>
    <property type="evidence" value="ECO:0007669"/>
    <property type="project" value="UniProtKB-UniRule"/>
</dbReference>
<evidence type="ECO:0000313" key="8">
    <source>
        <dbReference type="RefSeq" id="XP_033319378.1"/>
    </source>
</evidence>
<feature type="domain" description="PIH1 N-terminal" evidence="5">
    <location>
        <begin position="44"/>
        <end position="196"/>
    </location>
</feature>
<dbReference type="InterPro" id="IPR034727">
    <property type="entry name" value="Kintoun"/>
</dbReference>
<reference evidence="8" key="1">
    <citation type="submission" date="2025-08" db="UniProtKB">
        <authorList>
            <consortium name="RefSeq"/>
        </authorList>
    </citation>
    <scope>IDENTIFICATION</scope>
    <source>
        <tissue evidence="8">Muscle</tissue>
    </source>
</reference>
<dbReference type="AlphaFoldDB" id="A0A6P8NDY6"/>
<evidence type="ECO:0000313" key="7">
    <source>
        <dbReference type="Proteomes" id="UP000515164"/>
    </source>
</evidence>
<keyword evidence="1 3" id="KW-0963">Cytoplasm</keyword>
<feature type="compositionally biased region" description="Polar residues" evidence="4">
    <location>
        <begin position="763"/>
        <end position="775"/>
    </location>
</feature>
<dbReference type="Pfam" id="PF08190">
    <property type="entry name" value="PIH1"/>
    <property type="match status" value="1"/>
</dbReference>
<dbReference type="PANTHER" id="PTHR22997">
    <property type="entry name" value="PIH1 DOMAIN-CONTAINING PROTEIN 1"/>
    <property type="match status" value="1"/>
</dbReference>
<comment type="subcellular location">
    <subcellularLocation>
        <location evidence="3">Cytoplasm</location>
    </subcellularLocation>
    <subcellularLocation>
        <location evidence="2">Dynein axonemal particle</location>
    </subcellularLocation>
</comment>
<feature type="compositionally biased region" description="Basic residues" evidence="4">
    <location>
        <begin position="727"/>
        <end position="742"/>
    </location>
</feature>
<dbReference type="InterPro" id="IPR012981">
    <property type="entry name" value="PIH1_N"/>
</dbReference>
<comment type="function">
    <text evidence="3">Required for cytoplasmic pre-assembly of axonemal dyneins, thereby playing a central role in motility in cilia and flagella. Involved in pre-assembly of dynein arm complexes in the cytoplasm before intraflagellar transport loads them for the ciliary compartment.</text>
</comment>
<feature type="compositionally biased region" description="Basic and acidic residues" evidence="4">
    <location>
        <begin position="611"/>
        <end position="622"/>
    </location>
</feature>
<proteinExistence type="inferred from homology"/>
<name>A0A6P8NDY6_9HYME</name>
<feature type="domain" description="PIH1D1/2/3 CS-like" evidence="6">
    <location>
        <begin position="254"/>
        <end position="355"/>
    </location>
</feature>
<comment type="similarity">
    <text evidence="3">Belongs to the PIH1 family. Kintoun subfamily.</text>
</comment>
<evidence type="ECO:0000256" key="3">
    <source>
        <dbReference type="HAMAP-Rule" id="MF_03069"/>
    </source>
</evidence>
<evidence type="ECO:0000256" key="1">
    <source>
        <dbReference type="ARBA" id="ARBA00022490"/>
    </source>
</evidence>
<evidence type="ECO:0000256" key="2">
    <source>
        <dbReference type="ARBA" id="ARBA00024190"/>
    </source>
</evidence>
<dbReference type="PANTHER" id="PTHR22997:SF3">
    <property type="entry name" value="PROTEIN KINTOUN"/>
    <property type="match status" value="1"/>
</dbReference>
<protein>
    <recommendedName>
        <fullName evidence="3">Protein kintoun</fullName>
    </recommendedName>
    <alternativeName>
        <fullName evidence="3">Dynein assembly factor 2, axonemal homolog</fullName>
    </alternativeName>
</protein>
<dbReference type="GO" id="GO:0120293">
    <property type="term" value="C:dynein axonemal particle"/>
    <property type="evidence" value="ECO:0007669"/>
    <property type="project" value="UniProtKB-SubCell"/>
</dbReference>
<feature type="compositionally biased region" description="Basic and acidic residues" evidence="4">
    <location>
        <begin position="217"/>
        <end position="231"/>
    </location>
</feature>
<evidence type="ECO:0000259" key="5">
    <source>
        <dbReference type="Pfam" id="PF08190"/>
    </source>
</evidence>
<feature type="region of interest" description="Disordered" evidence="4">
    <location>
        <begin position="723"/>
        <end position="796"/>
    </location>
</feature>
<dbReference type="InterPro" id="IPR050734">
    <property type="entry name" value="PIH1/Kintoun_subfamily"/>
</dbReference>
<organism evidence="7 8">
    <name type="scientific">Bombus bifarius</name>
    <dbReference type="NCBI Taxonomy" id="103933"/>
    <lineage>
        <taxon>Eukaryota</taxon>
        <taxon>Metazoa</taxon>
        <taxon>Ecdysozoa</taxon>
        <taxon>Arthropoda</taxon>
        <taxon>Hexapoda</taxon>
        <taxon>Insecta</taxon>
        <taxon>Pterygota</taxon>
        <taxon>Neoptera</taxon>
        <taxon>Endopterygota</taxon>
        <taxon>Hymenoptera</taxon>
        <taxon>Apocrita</taxon>
        <taxon>Aculeata</taxon>
        <taxon>Apoidea</taxon>
        <taxon>Anthophila</taxon>
        <taxon>Apidae</taxon>
        <taxon>Bombus</taxon>
        <taxon>Pyrobombus</taxon>
    </lineage>
</organism>
<evidence type="ECO:0000256" key="4">
    <source>
        <dbReference type="SAM" id="MobiDB-lite"/>
    </source>
</evidence>
<dbReference type="KEGG" id="bbif:117216621"/>
<dbReference type="CDD" id="cd00298">
    <property type="entry name" value="ACD_sHsps_p23-like"/>
    <property type="match status" value="1"/>
</dbReference>
<dbReference type="Pfam" id="PF18201">
    <property type="entry name" value="PIH1_CS"/>
    <property type="match status" value="1"/>
</dbReference>
<evidence type="ECO:0000259" key="6">
    <source>
        <dbReference type="Pfam" id="PF18201"/>
    </source>
</evidence>
<sequence>MDAYDIHRKNWEDLDVTKEELKNLTECLKKEEFRKMLIEYVEEVTDPKNMEVYQKEITLLEKKRGVDVTFVAPQPSYVIKTSINGDKKCFLNICTSELTDPPSSQPSFEQGHHGQQWSIPYLLTPPRDDLDKKNVRCKVFDVIFHPDTIFLSTKHAELRKIVNSTAIDGVENNFNEKLIRYKGICHPTVIRKPSKSQPEEELDIEPEIYQKLMASYDKSRQPRPKRMEKVPKRSPSTKYYNKKANKSTDTDNKFTTPKFSIKHQSDVELEDFSTNRNAKMNATVPKRLIITIDLPLLKTATDASLDVQERYLSIKSIKPAKYLLELPLPYRVDADRGNAKFDAKHKKLVVTLPVIQPVVSVSNTKEDSGVNSDPCNLGNTVPLLLEDSMEDSSNSPSQSHESNCTPKLVEECETVLATTKTEYESENVEDSSDTTLRTSKKNISTFLDPSIKYSLPTFICNLCKNQLTITVNLKNVNPDSIRYRILQNNLGIHALLTSVGTGFFPQHYSLCLKITENSVNPDSVTVEPWDNNVVFTIMLKDMENLEQYYVGIDEEFMEQKHFSKVACFENQLEKLTTKDDDEANQGIEVQTEDGGFVINISPNHLDTDDEAERHSTTSMEERPNLCHTVTKTRSVSESSGDELISNNITGTFPKSILRSQGNHNLSRSVSESSADEIGTAASSIDCHYDSIPDLNSELDCSSLKKTVRFNDVVSRQLFRSNSSILGQRKKNQRKLRNKRRAYERKMSESEISETEDRDKYKGNQKNTEVSETVTSIKEETNEIRSNNSDNTAKDEVKAQFKNDLIFDLDM</sequence>
<dbReference type="Proteomes" id="UP000515164">
    <property type="component" value="Unplaced"/>
</dbReference>
<dbReference type="RefSeq" id="XP_033319378.1">
    <property type="nucleotide sequence ID" value="XM_033463487.1"/>
</dbReference>
<dbReference type="CTD" id="35730"/>